<dbReference type="EMBL" id="FSRM01000001">
    <property type="protein sequence ID" value="SIN96711.1"/>
    <property type="molecule type" value="Genomic_DNA"/>
</dbReference>
<protein>
    <recommendedName>
        <fullName evidence="3">Fe2OG dioxygenase domain-containing protein</fullName>
    </recommendedName>
</protein>
<sequence>MNDNNQTDQRDPVRVFEGVVPRSLLEYMNSSIDTARHEWRPADGRRAASMARNFAELLRASDSFNAMESRACSAARGWAAIVLGKELTGEPLYVLRCVDSGMPSQSYLRHYDSHILTILIILQLADGYDRCGDLVVYKRQRESISLIANVRTKTWLMIEHVLPLPVRRALLDRDRSRGRCDRIVCLPGNVYVFNGFVTLHSNFDVESGERRSLIIHYYDPGLTAGLQRITQTFRGFRDRLADLF</sequence>
<gene>
    <name evidence="1" type="ORF">SAMN05444168_1715</name>
</gene>
<organism evidence="1 2">
    <name type="scientific">Paraburkholderia phenazinium</name>
    <dbReference type="NCBI Taxonomy" id="60549"/>
    <lineage>
        <taxon>Bacteria</taxon>
        <taxon>Pseudomonadati</taxon>
        <taxon>Pseudomonadota</taxon>
        <taxon>Betaproteobacteria</taxon>
        <taxon>Burkholderiales</taxon>
        <taxon>Burkholderiaceae</taxon>
        <taxon>Paraburkholderia</taxon>
    </lineage>
</organism>
<dbReference type="RefSeq" id="WP_143787480.1">
    <property type="nucleotide sequence ID" value="NZ_FSRM01000001.1"/>
</dbReference>
<dbReference type="AlphaFoldDB" id="A0A1N6FN66"/>
<evidence type="ECO:0000313" key="1">
    <source>
        <dbReference type="EMBL" id="SIN96711.1"/>
    </source>
</evidence>
<dbReference type="Proteomes" id="UP000184693">
    <property type="component" value="Unassembled WGS sequence"/>
</dbReference>
<name>A0A1N6FN66_9BURK</name>
<evidence type="ECO:0000313" key="2">
    <source>
        <dbReference type="Proteomes" id="UP000184693"/>
    </source>
</evidence>
<dbReference type="OrthoDB" id="9126941at2"/>
<proteinExistence type="predicted"/>
<reference evidence="1 2" key="1">
    <citation type="submission" date="2016-11" db="EMBL/GenBank/DDBJ databases">
        <authorList>
            <person name="Jaros S."/>
            <person name="Januszkiewicz K."/>
            <person name="Wedrychowicz H."/>
        </authorList>
    </citation>
    <scope>NUCLEOTIDE SEQUENCE [LARGE SCALE GENOMIC DNA]</scope>
    <source>
        <strain evidence="1 2">GAS86</strain>
    </source>
</reference>
<accession>A0A1N6FN66</accession>
<evidence type="ECO:0008006" key="3">
    <source>
        <dbReference type="Google" id="ProtNLM"/>
    </source>
</evidence>